<feature type="domain" description="Glycosyl transferase family 1" evidence="2">
    <location>
        <begin position="317"/>
        <end position="473"/>
    </location>
</feature>
<evidence type="ECO:0000313" key="3">
    <source>
        <dbReference type="EMBL" id="GIF98398.1"/>
    </source>
</evidence>
<evidence type="ECO:0000313" key="4">
    <source>
        <dbReference type="Proteomes" id="UP000659904"/>
    </source>
</evidence>
<accession>A0A8J3NZI7</accession>
<keyword evidence="4" id="KW-1185">Reference proteome</keyword>
<dbReference type="AlphaFoldDB" id="A0A8J3NZI7"/>
<dbReference type="RefSeq" id="WP_120316888.1">
    <property type="nucleotide sequence ID" value="NZ_BONH01000015.1"/>
</dbReference>
<name>A0A8J3NZI7_9ACTN</name>
<dbReference type="Pfam" id="PF00534">
    <property type="entry name" value="Glycos_transf_1"/>
    <property type="match status" value="1"/>
</dbReference>
<comment type="caution">
    <text evidence="3">The sequence shown here is derived from an EMBL/GenBank/DDBJ whole genome shotgun (WGS) entry which is preliminary data.</text>
</comment>
<sequence length="502" mass="54471">MKRGSEAPLAAIFVVALADRLREAAQHLLKEIPAAAGREDPAVRVAALLPPLLEVARKPEATAQRWLLFVAIHARYPDTQEFLRFSRAMELDAAEVSMVALLDSAVAAPGPHADLGMRVVTDAPVVEVRTSGAVDFVTGIQRVVRETLQLWSAKHRLTLAMWHPEQCAMRAPTSAELVRLQVVGAAAEQGPGGPVLVVPYLTDVLFLDAPDGSKSDGWACMARFSGNRVSHLAYDLIPVTSADLRLFGEASASTAFLSVIKHSHKVACISATSELEIHGYMQGLAAQGLRGPLVRAIALPTLGTVSDAPVQTSPRDPDGRVVIVCPGTRERHKNHETILWAAERLWQEGLDFELRFMGRMGAEFASFQDVERRLVAKGRPITDLGLVSDDEMWSELGTADAAVFISQQEGFGLPIVEALSVGTPVMTTSYGSQGELGRLGGCLLVDPRDDSSVTAGLRRLVTEPSLRADLRAQISQRPQRTWEDYAVDLWDFLIDDDNGGER</sequence>
<dbReference type="PANTHER" id="PTHR46401">
    <property type="entry name" value="GLYCOSYLTRANSFERASE WBBK-RELATED"/>
    <property type="match status" value="1"/>
</dbReference>
<dbReference type="Proteomes" id="UP000659904">
    <property type="component" value="Unassembled WGS sequence"/>
</dbReference>
<evidence type="ECO:0000259" key="2">
    <source>
        <dbReference type="Pfam" id="PF00534"/>
    </source>
</evidence>
<evidence type="ECO:0000256" key="1">
    <source>
        <dbReference type="ARBA" id="ARBA00022679"/>
    </source>
</evidence>
<dbReference type="EMBL" id="BONH01000015">
    <property type="protein sequence ID" value="GIF98398.1"/>
    <property type="molecule type" value="Genomic_DNA"/>
</dbReference>
<dbReference type="SUPFAM" id="SSF53756">
    <property type="entry name" value="UDP-Glycosyltransferase/glycogen phosphorylase"/>
    <property type="match status" value="1"/>
</dbReference>
<gene>
    <name evidence="3" type="ORF">Cci01nite_34920</name>
</gene>
<dbReference type="PANTHER" id="PTHR46401:SF8">
    <property type="entry name" value="BLL6006 PROTEIN"/>
    <property type="match status" value="1"/>
</dbReference>
<dbReference type="Gene3D" id="3.40.50.2000">
    <property type="entry name" value="Glycogen Phosphorylase B"/>
    <property type="match status" value="1"/>
</dbReference>
<organism evidence="3 4">
    <name type="scientific">Catellatospora citrea</name>
    <dbReference type="NCBI Taxonomy" id="53366"/>
    <lineage>
        <taxon>Bacteria</taxon>
        <taxon>Bacillati</taxon>
        <taxon>Actinomycetota</taxon>
        <taxon>Actinomycetes</taxon>
        <taxon>Micromonosporales</taxon>
        <taxon>Micromonosporaceae</taxon>
        <taxon>Catellatospora</taxon>
    </lineage>
</organism>
<protein>
    <recommendedName>
        <fullName evidence="2">Glycosyl transferase family 1 domain-containing protein</fullName>
    </recommendedName>
</protein>
<proteinExistence type="predicted"/>
<reference evidence="3 4" key="1">
    <citation type="submission" date="2021-01" db="EMBL/GenBank/DDBJ databases">
        <title>Whole genome shotgun sequence of Catellatospora citrea NBRC 14495.</title>
        <authorList>
            <person name="Komaki H."/>
            <person name="Tamura T."/>
        </authorList>
    </citation>
    <scope>NUCLEOTIDE SEQUENCE [LARGE SCALE GENOMIC DNA]</scope>
    <source>
        <strain evidence="3 4">NBRC 14495</strain>
    </source>
</reference>
<keyword evidence="1" id="KW-0808">Transferase</keyword>
<dbReference type="InterPro" id="IPR001296">
    <property type="entry name" value="Glyco_trans_1"/>
</dbReference>
<dbReference type="GO" id="GO:0016757">
    <property type="term" value="F:glycosyltransferase activity"/>
    <property type="evidence" value="ECO:0007669"/>
    <property type="project" value="InterPro"/>
</dbReference>